<dbReference type="Pfam" id="PF02956">
    <property type="entry name" value="TT_ORF1"/>
    <property type="match status" value="1"/>
</dbReference>
<accession>A0AAU8H4S1</accession>
<evidence type="ECO:0000256" key="1">
    <source>
        <dbReference type="ARBA" id="ARBA00004328"/>
    </source>
</evidence>
<evidence type="ECO:0000256" key="5">
    <source>
        <dbReference type="ARBA" id="ARBA00022844"/>
    </source>
</evidence>
<organism evidence="8">
    <name type="scientific">Betatorquevirus homini2</name>
    <dbReference type="NCBI Taxonomy" id="3048400"/>
    <lineage>
        <taxon>Viruses</taxon>
        <taxon>Monodnaviria</taxon>
        <taxon>Shotokuvirae</taxon>
        <taxon>Commensaviricota</taxon>
        <taxon>Cardeaviricetes</taxon>
        <taxon>Sanitavirales</taxon>
        <taxon>Anelloviridae</taxon>
        <taxon>Betatorquevirus</taxon>
    </lineage>
</organism>
<keyword evidence="4 6" id="KW-0167">Capsid protein</keyword>
<evidence type="ECO:0000256" key="4">
    <source>
        <dbReference type="ARBA" id="ARBA00022561"/>
    </source>
</evidence>
<evidence type="ECO:0000256" key="7">
    <source>
        <dbReference type="SAM" id="MobiDB-lite"/>
    </source>
</evidence>
<evidence type="ECO:0000256" key="2">
    <source>
        <dbReference type="ARBA" id="ARBA00006131"/>
    </source>
</evidence>
<proteinExistence type="inferred from homology"/>
<reference evidence="8" key="1">
    <citation type="submission" date="2024-05" db="EMBL/GenBank/DDBJ databases">
        <authorList>
            <person name="Laubscher F."/>
            <person name="Chudzinski V."/>
            <person name="Cordey S."/>
            <person name="Hosszu-Fellous K."/>
            <person name="Kaiser L."/>
        </authorList>
    </citation>
    <scope>NUCLEOTIDE SEQUENCE</scope>
    <source>
        <strain evidence="8">GE-0923-24-061</strain>
    </source>
</reference>
<protein>
    <recommendedName>
        <fullName evidence="6">Capsid protein</fullName>
    </recommendedName>
</protein>
<sequence>MPYFWNRRNYWRKRRLWLRRRRIRAALRRRYRQRRYWVRKFKFFPKTIKLRQWNPKVQKTCYIKGLIPLFLCGKDRQVYNYIQYKDSMVPESQSGGGGWSLMVFNLGGLYDEFKRLNNWWTCDNDGLPLCKYMGCEFKFYQSWDTDYIVNYKTCPPMTDTELQHLDAHPSRMLMNRKAIIVENIIRKSNKRRKYKRVKFPPPSLLKNQWFFQQDLCNYNLLMLTTSSCSLDQMYLPNNELSNNITLISLNTNVFHDVNFLVDGTTGYAPKPNYHLWGKPTPYTGTETPTTAKGLIYLGNLKTYTYGKPINSYTDFTTQTNWGNPFHSLHGHEDTEIYYSQQLPSTTTDPEKIAVTLSEELFTKCRYNPIKDTGDGNEVYFKSITISTGYIYDPPRDPQVQIHGFPLWLIFWGWTDWQEKLHAINQIQLNYVLVVKSKFITPTKAAYVFLDDFFTNPQITHMTDNDTKHWHPRFKYQLKSTNLIGTTGPASPRVNKSSSIQAHAFYKFRFKWGGCPAPMHNIKDPCNQSKFPVPNNQLQAIQATHPGKDPKTMLHDCDERRQTITKSAIKRLMSISETPKTLLSGTNQFNPPIQKESTSEESSSEEEKETTVREQLLHIRKQHRKLKRKLNRLKLFQL</sequence>
<comment type="function">
    <text evidence="6">Self-assembles to form an icosahedral capsid.</text>
</comment>
<evidence type="ECO:0000313" key="8">
    <source>
        <dbReference type="EMBL" id="XCH55914.1"/>
    </source>
</evidence>
<comment type="similarity">
    <text evidence="2 6">Belongs to the anelloviridae capsid protein family.</text>
</comment>
<feature type="compositionally biased region" description="Polar residues" evidence="7">
    <location>
        <begin position="579"/>
        <end position="590"/>
    </location>
</feature>
<keyword evidence="3 6" id="KW-1140">T=1 icosahedral capsid protein</keyword>
<dbReference type="EMBL" id="PP816668">
    <property type="protein sequence ID" value="XCH55914.1"/>
    <property type="molecule type" value="Genomic_DNA"/>
</dbReference>
<dbReference type="GO" id="GO:0039615">
    <property type="term" value="C:T=1 icosahedral viral capsid"/>
    <property type="evidence" value="ECO:0007669"/>
    <property type="project" value="UniProtKB-UniRule"/>
</dbReference>
<feature type="region of interest" description="Disordered" evidence="7">
    <location>
        <begin position="579"/>
        <end position="613"/>
    </location>
</feature>
<comment type="subcellular location">
    <subcellularLocation>
        <location evidence="1 6">Virion</location>
    </subcellularLocation>
</comment>
<dbReference type="InterPro" id="IPR004219">
    <property type="entry name" value="TTvirus_Unk"/>
</dbReference>
<evidence type="ECO:0000256" key="3">
    <source>
        <dbReference type="ARBA" id="ARBA00022431"/>
    </source>
</evidence>
<evidence type="ECO:0000256" key="6">
    <source>
        <dbReference type="RuleBase" id="RU361230"/>
    </source>
</evidence>
<name>A0AAU8H4S1_9VIRU</name>
<keyword evidence="5 6" id="KW-0946">Virion</keyword>